<feature type="region of interest" description="Disordered" evidence="4">
    <location>
        <begin position="89"/>
        <end position="219"/>
    </location>
</feature>
<proteinExistence type="inferred from homology"/>
<organism evidence="7 8">
    <name type="scientific">Chondrus crispus</name>
    <name type="common">Carrageen Irish moss</name>
    <name type="synonym">Polymorpha crispa</name>
    <dbReference type="NCBI Taxonomy" id="2769"/>
    <lineage>
        <taxon>Eukaryota</taxon>
        <taxon>Rhodophyta</taxon>
        <taxon>Florideophyceae</taxon>
        <taxon>Rhodymeniophycidae</taxon>
        <taxon>Gigartinales</taxon>
        <taxon>Gigartinaceae</taxon>
        <taxon>Chondrus</taxon>
    </lineage>
</organism>
<evidence type="ECO:0000259" key="6">
    <source>
        <dbReference type="Pfam" id="PF12066"/>
    </source>
</evidence>
<dbReference type="GeneID" id="17320861"/>
<dbReference type="PANTHER" id="PTHR13165">
    <property type="entry name" value="ARSENITE-RESISTANCE PROTEIN 2"/>
    <property type="match status" value="1"/>
</dbReference>
<dbReference type="GO" id="GO:0031053">
    <property type="term" value="P:primary miRNA processing"/>
    <property type="evidence" value="ECO:0007669"/>
    <property type="project" value="TreeGrafter"/>
</dbReference>
<dbReference type="Pfam" id="PF12066">
    <property type="entry name" value="SERRATE_Ars2_N"/>
    <property type="match status" value="1"/>
</dbReference>
<evidence type="ECO:0000256" key="3">
    <source>
        <dbReference type="ARBA" id="ARBA00023242"/>
    </source>
</evidence>
<feature type="compositionally biased region" description="Basic and acidic residues" evidence="4">
    <location>
        <begin position="312"/>
        <end position="327"/>
    </location>
</feature>
<dbReference type="InterPro" id="IPR039727">
    <property type="entry name" value="SE/Ars2"/>
</dbReference>
<dbReference type="Proteomes" id="UP000012073">
    <property type="component" value="Unassembled WGS sequence"/>
</dbReference>
<comment type="similarity">
    <text evidence="2">Belongs to the ARS2 family.</text>
</comment>
<dbReference type="InterPro" id="IPR007042">
    <property type="entry name" value="SERRATE/Ars2_C"/>
</dbReference>
<dbReference type="Pfam" id="PF04959">
    <property type="entry name" value="ARS2"/>
    <property type="match status" value="1"/>
</dbReference>
<dbReference type="STRING" id="2769.R7Q7H7"/>
<feature type="domain" description="SERRATE/Ars2 C-terminal" evidence="5">
    <location>
        <begin position="489"/>
        <end position="657"/>
    </location>
</feature>
<keyword evidence="8" id="KW-1185">Reference proteome</keyword>
<evidence type="ECO:0000256" key="1">
    <source>
        <dbReference type="ARBA" id="ARBA00004123"/>
    </source>
</evidence>
<dbReference type="OrthoDB" id="342064at2759"/>
<dbReference type="OMA" id="METYRAN"/>
<gene>
    <name evidence="7" type="ORF">CHC_T00001931001</name>
</gene>
<dbReference type="InterPro" id="IPR021933">
    <property type="entry name" value="SERRATE/Ars2_N"/>
</dbReference>
<evidence type="ECO:0000313" key="8">
    <source>
        <dbReference type="Proteomes" id="UP000012073"/>
    </source>
</evidence>
<dbReference type="Gramene" id="CDF33341">
    <property type="protein sequence ID" value="CDF33341"/>
    <property type="gene ID" value="CHC_T00001931001"/>
</dbReference>
<dbReference type="KEGG" id="ccp:CHC_T00001931001"/>
<feature type="compositionally biased region" description="Basic and acidic residues" evidence="4">
    <location>
        <begin position="714"/>
        <end position="727"/>
    </location>
</feature>
<keyword evidence="3" id="KW-0539">Nucleus</keyword>
<feature type="domain" description="SERRATE/Ars2 N-terminal" evidence="6">
    <location>
        <begin position="4"/>
        <end position="84"/>
    </location>
</feature>
<evidence type="ECO:0000313" key="7">
    <source>
        <dbReference type="EMBL" id="CDF33341.1"/>
    </source>
</evidence>
<dbReference type="EMBL" id="HG001642">
    <property type="protein sequence ID" value="CDF33341.1"/>
    <property type="molecule type" value="Genomic_DNA"/>
</dbReference>
<reference evidence="8" key="1">
    <citation type="journal article" date="2013" name="Proc. Natl. Acad. Sci. U.S.A.">
        <title>Genome structure and metabolic features in the red seaweed Chondrus crispus shed light on evolution of the Archaeplastida.</title>
        <authorList>
            <person name="Collen J."/>
            <person name="Porcel B."/>
            <person name="Carre W."/>
            <person name="Ball S.G."/>
            <person name="Chaparro C."/>
            <person name="Tonon T."/>
            <person name="Barbeyron T."/>
            <person name="Michel G."/>
            <person name="Noel B."/>
            <person name="Valentin K."/>
            <person name="Elias M."/>
            <person name="Artiguenave F."/>
            <person name="Arun A."/>
            <person name="Aury J.M."/>
            <person name="Barbosa-Neto J.F."/>
            <person name="Bothwell J.H."/>
            <person name="Bouget F.Y."/>
            <person name="Brillet L."/>
            <person name="Cabello-Hurtado F."/>
            <person name="Capella-Gutierrez S."/>
            <person name="Charrier B."/>
            <person name="Cladiere L."/>
            <person name="Cock J.M."/>
            <person name="Coelho S.M."/>
            <person name="Colleoni C."/>
            <person name="Czjzek M."/>
            <person name="Da Silva C."/>
            <person name="Delage L."/>
            <person name="Denoeud F."/>
            <person name="Deschamps P."/>
            <person name="Dittami S.M."/>
            <person name="Gabaldon T."/>
            <person name="Gachon C.M."/>
            <person name="Groisillier A."/>
            <person name="Herve C."/>
            <person name="Jabbari K."/>
            <person name="Katinka M."/>
            <person name="Kloareg B."/>
            <person name="Kowalczyk N."/>
            <person name="Labadie K."/>
            <person name="Leblanc C."/>
            <person name="Lopez P.J."/>
            <person name="McLachlan D.H."/>
            <person name="Meslet-Cladiere L."/>
            <person name="Moustafa A."/>
            <person name="Nehr Z."/>
            <person name="Nyvall Collen P."/>
            <person name="Panaud O."/>
            <person name="Partensky F."/>
            <person name="Poulain J."/>
            <person name="Rensing S.A."/>
            <person name="Rousvoal S."/>
            <person name="Samson G."/>
            <person name="Symeonidi A."/>
            <person name="Weissenbach J."/>
            <person name="Zambounis A."/>
            <person name="Wincker P."/>
            <person name="Boyen C."/>
        </authorList>
    </citation>
    <scope>NUCLEOTIDE SEQUENCE [LARGE SCALE GENOMIC DNA]</scope>
    <source>
        <strain evidence="8">cv. Stackhouse</strain>
    </source>
</reference>
<accession>R7Q7H7</accession>
<evidence type="ECO:0000256" key="2">
    <source>
        <dbReference type="ARBA" id="ARBA00005407"/>
    </source>
</evidence>
<protein>
    <recommendedName>
        <fullName evidence="9">SERRATE/Ars2 N-terminal domain-containing protein</fullName>
    </recommendedName>
</protein>
<sequence>MSFKDFLLKQPDNISSHAAQEAYDEYVKSFAVRKPNEFFEQHKDEEWFRERYDPEYVSKRIVRIREEVQERAKVYRDLWERGGSQVCAPELSAFPEGSNYRKKSDGHALESQTPKEDNQPVKEEGNAVSKFVEDEHDIKKERKVQVEGTEPDQKQKTQDVKEAASEQSTVKKDENKVVKETVSDEEERGGLVTEKKEDPILDSAPTGEEGGGTGLLPGQSSQEHVLFLPLRREHQKDTIFMRSIPTNLCRDDLTAVLKHGEDGTLSLNLRRLKLGDINPLRSLERFGWAVYDSEETAAKAITAVKGVKVVSRKDKNRTADGEARSEGDTQTTTAEDSNSTYVIDCMLNLERKKKFSQGRVLPAAFGTPERMKYDVAQSAKMMRCLDADRKMDPSLNPLTDEVLTNLEDDGQRLDHIITYLREVHYFCYYSGNEFLEDPTSMPPQELRPRADRGRHMSEADNRLLRRVDERARWVLERDYDRPRSNSDNGEAAKEAALQKWFKANTKHEAEGRYRCNLPPHKLFKGPEFVEKHIRTRHADKVKQVADKALMETYRANFENDASKDEVVKIYHEGKTGGQEQEKHMTGKQGTTINRNAAMGNGYAQTGTAMNVGMYNPYMVGMQFPLMMPTAAGFTGGYAGTPGYANVMAFAGRGMQTASMGRPGMPPGGIMPPGRSPHDSNMGVHHRPPPRREGNRGGLRGRRGGPRRGVGDYYRGGHADGRPADPRARGSRRAYNDLDAPSNGPSFDLVRYEDV</sequence>
<evidence type="ECO:0000259" key="5">
    <source>
        <dbReference type="Pfam" id="PF04959"/>
    </source>
</evidence>
<dbReference type="PANTHER" id="PTHR13165:SF0">
    <property type="entry name" value="SERRATE RNA EFFECTOR MOLECULE HOMOLOG"/>
    <property type="match status" value="1"/>
</dbReference>
<dbReference type="RefSeq" id="XP_005713144.1">
    <property type="nucleotide sequence ID" value="XM_005713087.1"/>
</dbReference>
<feature type="compositionally biased region" description="Basic and acidic residues" evidence="4">
    <location>
        <begin position="102"/>
        <end position="182"/>
    </location>
</feature>
<evidence type="ECO:0000256" key="4">
    <source>
        <dbReference type="SAM" id="MobiDB-lite"/>
    </source>
</evidence>
<name>R7Q7H7_CHOCR</name>
<evidence type="ECO:0008006" key="9">
    <source>
        <dbReference type="Google" id="ProtNLM"/>
    </source>
</evidence>
<comment type="subcellular location">
    <subcellularLocation>
        <location evidence="1">Nucleus</location>
    </subcellularLocation>
</comment>
<dbReference type="AlphaFoldDB" id="R7Q7H7"/>
<feature type="region of interest" description="Disordered" evidence="4">
    <location>
        <begin position="312"/>
        <end position="335"/>
    </location>
</feature>
<feature type="region of interest" description="Disordered" evidence="4">
    <location>
        <begin position="665"/>
        <end position="754"/>
    </location>
</feature>
<dbReference type="PhylomeDB" id="R7Q7H7"/>
<dbReference type="GO" id="GO:0016604">
    <property type="term" value="C:nuclear body"/>
    <property type="evidence" value="ECO:0007669"/>
    <property type="project" value="TreeGrafter"/>
</dbReference>